<dbReference type="InterPro" id="IPR052556">
    <property type="entry name" value="PolySynth_Transporter"/>
</dbReference>
<feature type="transmembrane region" description="Helical" evidence="5">
    <location>
        <begin position="175"/>
        <end position="196"/>
    </location>
</feature>
<reference evidence="6 7" key="1">
    <citation type="journal article" date="2016" name="Nat. Commun.">
        <title>Thousands of microbial genomes shed light on interconnected biogeochemical processes in an aquifer system.</title>
        <authorList>
            <person name="Anantharaman K."/>
            <person name="Brown C.T."/>
            <person name="Hug L.A."/>
            <person name="Sharon I."/>
            <person name="Castelle C.J."/>
            <person name="Probst A.J."/>
            <person name="Thomas B.C."/>
            <person name="Singh A."/>
            <person name="Wilkins M.J."/>
            <person name="Karaoz U."/>
            <person name="Brodie E.L."/>
            <person name="Williams K.H."/>
            <person name="Hubbard S.S."/>
            <person name="Banfield J.F."/>
        </authorList>
    </citation>
    <scope>NUCLEOTIDE SEQUENCE [LARGE SCALE GENOMIC DNA]</scope>
</reference>
<organism evidence="6 7">
    <name type="scientific">Candidatus Curtissbacteria bacterium RIFCSPHIGHO2_01_FULL_40_12</name>
    <dbReference type="NCBI Taxonomy" id="1797710"/>
    <lineage>
        <taxon>Bacteria</taxon>
        <taxon>Candidatus Curtissiibacteriota</taxon>
    </lineage>
</organism>
<feature type="transmembrane region" description="Helical" evidence="5">
    <location>
        <begin position="298"/>
        <end position="323"/>
    </location>
</feature>
<feature type="transmembrane region" description="Helical" evidence="5">
    <location>
        <begin position="216"/>
        <end position="236"/>
    </location>
</feature>
<dbReference type="GO" id="GO:0016020">
    <property type="term" value="C:membrane"/>
    <property type="evidence" value="ECO:0007669"/>
    <property type="project" value="UniProtKB-SubCell"/>
</dbReference>
<evidence type="ECO:0000256" key="4">
    <source>
        <dbReference type="ARBA" id="ARBA00023136"/>
    </source>
</evidence>
<keyword evidence="2 5" id="KW-0812">Transmembrane</keyword>
<comment type="caution">
    <text evidence="6">The sequence shown here is derived from an EMBL/GenBank/DDBJ whole genome shotgun (WGS) entry which is preliminary data.</text>
</comment>
<name>A0A1F5G660_9BACT</name>
<dbReference type="Pfam" id="PF01943">
    <property type="entry name" value="Polysacc_synt"/>
    <property type="match status" value="1"/>
</dbReference>
<feature type="transmembrane region" description="Helical" evidence="5">
    <location>
        <begin position="114"/>
        <end position="136"/>
    </location>
</feature>
<feature type="transmembrane region" description="Helical" evidence="5">
    <location>
        <begin position="256"/>
        <end position="278"/>
    </location>
</feature>
<dbReference type="PANTHER" id="PTHR43424:SF1">
    <property type="entry name" value="LOCUS PUTATIVE PROTEIN 1-RELATED"/>
    <property type="match status" value="1"/>
</dbReference>
<evidence type="ECO:0000256" key="1">
    <source>
        <dbReference type="ARBA" id="ARBA00004141"/>
    </source>
</evidence>
<evidence type="ECO:0000256" key="2">
    <source>
        <dbReference type="ARBA" id="ARBA00022692"/>
    </source>
</evidence>
<proteinExistence type="predicted"/>
<dbReference type="InterPro" id="IPR002797">
    <property type="entry name" value="Polysacc_synth"/>
</dbReference>
<feature type="transmembrane region" description="Helical" evidence="5">
    <location>
        <begin position="362"/>
        <end position="381"/>
    </location>
</feature>
<feature type="transmembrane region" description="Helical" evidence="5">
    <location>
        <begin position="335"/>
        <end position="355"/>
    </location>
</feature>
<dbReference type="Proteomes" id="UP000178577">
    <property type="component" value="Unassembled WGS sequence"/>
</dbReference>
<feature type="transmembrane region" description="Helical" evidence="5">
    <location>
        <begin position="45"/>
        <end position="64"/>
    </location>
</feature>
<feature type="transmembrane region" description="Helical" evidence="5">
    <location>
        <begin position="148"/>
        <end position="169"/>
    </location>
</feature>
<gene>
    <name evidence="6" type="ORF">A2693_00130</name>
</gene>
<protein>
    <submittedName>
        <fullName evidence="6">Uncharacterized protein</fullName>
    </submittedName>
</protein>
<keyword evidence="3 5" id="KW-1133">Transmembrane helix</keyword>
<dbReference type="AlphaFoldDB" id="A0A1F5G660"/>
<feature type="transmembrane region" description="Helical" evidence="5">
    <location>
        <begin position="12"/>
        <end position="33"/>
    </location>
</feature>
<evidence type="ECO:0000256" key="5">
    <source>
        <dbReference type="SAM" id="Phobius"/>
    </source>
</evidence>
<accession>A0A1F5G660</accession>
<keyword evidence="4 5" id="KW-0472">Membrane</keyword>
<feature type="transmembrane region" description="Helical" evidence="5">
    <location>
        <begin position="76"/>
        <end position="102"/>
    </location>
</feature>
<dbReference type="PANTHER" id="PTHR43424">
    <property type="entry name" value="LOCUS PUTATIVE PROTEIN 1-RELATED"/>
    <property type="match status" value="1"/>
</dbReference>
<dbReference type="EMBL" id="MFAY01000060">
    <property type="protein sequence ID" value="OGD87352.1"/>
    <property type="molecule type" value="Genomic_DNA"/>
</dbReference>
<dbReference type="CDD" id="cd13128">
    <property type="entry name" value="MATE_Wzx_like"/>
    <property type="match status" value="1"/>
</dbReference>
<evidence type="ECO:0000256" key="3">
    <source>
        <dbReference type="ARBA" id="ARBA00022989"/>
    </source>
</evidence>
<evidence type="ECO:0000313" key="6">
    <source>
        <dbReference type="EMBL" id="OGD87352.1"/>
    </source>
</evidence>
<comment type="subcellular location">
    <subcellularLocation>
        <location evidence="1">Membrane</location>
        <topology evidence="1">Multi-pass membrane protein</topology>
    </subcellularLocation>
</comment>
<sequence>MYKKVFYNTVFQVFGKAFTATITLIITLLIARTLGPAGFGEFTKIFVFVGYFYTFADFGLNSIYVRTADKKSEFNLFKVLVGVRLILALILFAAAISISFVLPHDLVKQTGFSPLVKAGILIGSLTILTQALFTTANAYFQRNLRYDLSTIAAIAGYLVILTSTLAITFSGGNLLGYVASYVLGGFVLVCAAYFLITKRIKKFILPKFEKNSTQRLVSASWPIGLALIFNLIYFRIDVLILSNFRESSEVGIYGLAYQFFEAALALPIFLVNAIYPLLNEEFLKKSYSKFKSHIKRTLVILLSLSVFLTGFLIAVSFLIPAIYDARFIGSQTALAVLALGMPFFFISALLWHLLIIIKKQKYLALIYFSGAAFNIILNLIYIPQFGYMAAAIVTVVSEAFILLLLVVAVLKSQRNIISKI</sequence>
<feature type="transmembrane region" description="Helical" evidence="5">
    <location>
        <begin position="387"/>
        <end position="410"/>
    </location>
</feature>
<evidence type="ECO:0000313" key="7">
    <source>
        <dbReference type="Proteomes" id="UP000178577"/>
    </source>
</evidence>